<feature type="transmembrane region" description="Helical" evidence="5">
    <location>
        <begin position="145"/>
        <end position="162"/>
    </location>
</feature>
<feature type="transmembrane region" description="Helical" evidence="5">
    <location>
        <begin position="104"/>
        <end position="124"/>
    </location>
</feature>
<dbReference type="InterPro" id="IPR058533">
    <property type="entry name" value="Cation_efflux_TM"/>
</dbReference>
<dbReference type="EMBL" id="FWFG01000086">
    <property type="protein sequence ID" value="SLM93458.1"/>
    <property type="molecule type" value="Genomic_DNA"/>
</dbReference>
<accession>A0A1X6X3U0</accession>
<dbReference type="Proteomes" id="UP000195981">
    <property type="component" value="Unassembled WGS sequence"/>
</dbReference>
<evidence type="ECO:0000313" key="7">
    <source>
        <dbReference type="EMBL" id="SLM93458.1"/>
    </source>
</evidence>
<organism evidence="7 8">
    <name type="scientific">Brachybacterium nesterenkovii</name>
    <dbReference type="NCBI Taxonomy" id="47847"/>
    <lineage>
        <taxon>Bacteria</taxon>
        <taxon>Bacillati</taxon>
        <taxon>Actinomycetota</taxon>
        <taxon>Actinomycetes</taxon>
        <taxon>Micrococcales</taxon>
        <taxon>Dermabacteraceae</taxon>
        <taxon>Brachybacterium</taxon>
    </lineage>
</organism>
<sequence length="201" mass="20908">MDSRDLTSSMRRIVALVAALNLLGMLAEAAVAAWIGSASLFADAADFLEDVLINTLVLAAATWPLAARRRASYVLAGLILLPASAALGVALWRLLAGGAPEPVTLTVTGGVAMAINILCALLLSRLRHGHGALVRGAWLAARNDVLGNLLIIAAGLVTMAWLSPWPDVVVGAVMAVVNGAAALEVYREAREENPELELDGD</sequence>
<dbReference type="RefSeq" id="WP_200810217.1">
    <property type="nucleotide sequence ID" value="NZ_FWFG01000086.1"/>
</dbReference>
<keyword evidence="8" id="KW-1185">Reference proteome</keyword>
<keyword evidence="4 5" id="KW-0472">Membrane</keyword>
<evidence type="ECO:0000256" key="3">
    <source>
        <dbReference type="ARBA" id="ARBA00022989"/>
    </source>
</evidence>
<comment type="subcellular location">
    <subcellularLocation>
        <location evidence="1">Membrane</location>
        <topology evidence="1">Multi-pass membrane protein</topology>
    </subcellularLocation>
</comment>
<keyword evidence="3 5" id="KW-1133">Transmembrane helix</keyword>
<dbReference type="Gene3D" id="1.20.1510.10">
    <property type="entry name" value="Cation efflux protein transmembrane domain"/>
    <property type="match status" value="1"/>
</dbReference>
<proteinExistence type="predicted"/>
<dbReference type="GO" id="GO:0016020">
    <property type="term" value="C:membrane"/>
    <property type="evidence" value="ECO:0007669"/>
    <property type="project" value="UniProtKB-SubCell"/>
</dbReference>
<dbReference type="Pfam" id="PF01545">
    <property type="entry name" value="Cation_efflux"/>
    <property type="match status" value="1"/>
</dbReference>
<dbReference type="AlphaFoldDB" id="A0A1X6X3U0"/>
<feature type="transmembrane region" description="Helical" evidence="5">
    <location>
        <begin position="47"/>
        <end position="66"/>
    </location>
</feature>
<dbReference type="InterPro" id="IPR027469">
    <property type="entry name" value="Cation_efflux_TMD_sf"/>
</dbReference>
<feature type="transmembrane region" description="Helical" evidence="5">
    <location>
        <begin position="12"/>
        <end position="35"/>
    </location>
</feature>
<evidence type="ECO:0000259" key="6">
    <source>
        <dbReference type="Pfam" id="PF01545"/>
    </source>
</evidence>
<dbReference type="SUPFAM" id="SSF161111">
    <property type="entry name" value="Cation efflux protein transmembrane domain-like"/>
    <property type="match status" value="1"/>
</dbReference>
<reference evidence="7 8" key="1">
    <citation type="submission" date="2017-02" db="EMBL/GenBank/DDBJ databases">
        <authorList>
            <person name="Peterson S.W."/>
        </authorList>
    </citation>
    <scope>NUCLEOTIDE SEQUENCE [LARGE SCALE GENOMIC DNA]</scope>
    <source>
        <strain evidence="7 8">CIP104813</strain>
    </source>
</reference>
<evidence type="ECO:0000313" key="8">
    <source>
        <dbReference type="Proteomes" id="UP000195981"/>
    </source>
</evidence>
<keyword evidence="2 5" id="KW-0812">Transmembrane</keyword>
<feature type="transmembrane region" description="Helical" evidence="5">
    <location>
        <begin position="73"/>
        <end position="92"/>
    </location>
</feature>
<gene>
    <name evidence="7" type="ORF">FM110_09910</name>
</gene>
<evidence type="ECO:0000256" key="2">
    <source>
        <dbReference type="ARBA" id="ARBA00022692"/>
    </source>
</evidence>
<name>A0A1X6X3U0_9MICO</name>
<evidence type="ECO:0000256" key="1">
    <source>
        <dbReference type="ARBA" id="ARBA00004141"/>
    </source>
</evidence>
<protein>
    <submittedName>
        <fullName evidence="7">Co/Zn/Cd efflux system component</fullName>
    </submittedName>
</protein>
<evidence type="ECO:0000256" key="4">
    <source>
        <dbReference type="ARBA" id="ARBA00023136"/>
    </source>
</evidence>
<feature type="domain" description="Cation efflux protein transmembrane" evidence="6">
    <location>
        <begin position="16"/>
        <end position="189"/>
    </location>
</feature>
<evidence type="ECO:0000256" key="5">
    <source>
        <dbReference type="SAM" id="Phobius"/>
    </source>
</evidence>